<evidence type="ECO:0000259" key="1">
    <source>
        <dbReference type="Pfam" id="PF07589"/>
    </source>
</evidence>
<dbReference type="AlphaFoldDB" id="A0A1W6L800"/>
<dbReference type="OrthoDB" id="9180749at2"/>
<evidence type="ECO:0000313" key="2">
    <source>
        <dbReference type="EMBL" id="ARN20459.1"/>
    </source>
</evidence>
<organism evidence="2 3">
    <name type="scientific">Piscinibacter gummiphilus</name>
    <dbReference type="NCBI Taxonomy" id="946333"/>
    <lineage>
        <taxon>Bacteria</taxon>
        <taxon>Pseudomonadati</taxon>
        <taxon>Pseudomonadota</taxon>
        <taxon>Betaproteobacteria</taxon>
        <taxon>Burkholderiales</taxon>
        <taxon>Sphaerotilaceae</taxon>
        <taxon>Piscinibacter</taxon>
    </lineage>
</organism>
<protein>
    <recommendedName>
        <fullName evidence="1">Ice-binding protein C-terminal domain-containing protein</fullName>
    </recommendedName>
</protein>
<proteinExistence type="predicted"/>
<name>A0A1W6L800_9BURK</name>
<dbReference type="InterPro" id="IPR013424">
    <property type="entry name" value="Ice-binding_C"/>
</dbReference>
<keyword evidence="3" id="KW-1185">Reference proteome</keyword>
<accession>A0A1W6L800</accession>
<dbReference type="Pfam" id="PF07589">
    <property type="entry name" value="PEP-CTERM"/>
    <property type="match status" value="1"/>
</dbReference>
<sequence>MTLAFHTRWLARTAIVTAAVAALPAAQAATVTLAGEHFDLVYDDTLVGLFGTPTLSGTSLFFTPAAFVTQTLNGAGLGEASASLNFRVLPHADWTLDGVSVLERGSYLLRGADSFVSASGLLRVFGVADPSSEQVAALQATAPFGLANGVAQAWTATAALAFGGTPLDGSLGYHVSFGNLLESYTESSATGPRRAYIDTGFAMIDFAVSPVPEPAAPMLMLAGAAVAGLVGRRRRG</sequence>
<feature type="domain" description="Ice-binding protein C-terminal" evidence="1">
    <location>
        <begin position="210"/>
        <end position="234"/>
    </location>
</feature>
<dbReference type="EMBL" id="CP015118">
    <property type="protein sequence ID" value="ARN20459.1"/>
    <property type="molecule type" value="Genomic_DNA"/>
</dbReference>
<dbReference type="KEGG" id="rgu:A4W93_11445"/>
<gene>
    <name evidence="2" type="ORF">A4W93_11445</name>
</gene>
<reference evidence="2 3" key="1">
    <citation type="submission" date="2016-04" db="EMBL/GenBank/DDBJ databases">
        <title>Complete genome sequence of natural rubber-degrading, novel Gram-negative bacterium, Rhizobacter gummiphilus strain NS21.</title>
        <authorList>
            <person name="Tabata M."/>
            <person name="Kasai D."/>
            <person name="Fukuda M."/>
        </authorList>
    </citation>
    <scope>NUCLEOTIDE SEQUENCE [LARGE SCALE GENOMIC DNA]</scope>
    <source>
        <strain evidence="2 3">NS21</strain>
    </source>
</reference>
<evidence type="ECO:0000313" key="3">
    <source>
        <dbReference type="Proteomes" id="UP000193427"/>
    </source>
</evidence>
<dbReference type="Proteomes" id="UP000193427">
    <property type="component" value="Chromosome"/>
</dbReference>
<dbReference type="RefSeq" id="WP_085750734.1">
    <property type="nucleotide sequence ID" value="NZ_BSPR01000023.1"/>
</dbReference>
<dbReference type="NCBIfam" id="TIGR02595">
    <property type="entry name" value="PEP_CTERM"/>
    <property type="match status" value="1"/>
</dbReference>